<gene>
    <name evidence="2" type="ORF">PGT21_033653</name>
    <name evidence="3" type="ORF">PGTUg99_029563</name>
</gene>
<comment type="caution">
    <text evidence="3">The sequence shown here is derived from an EMBL/GenBank/DDBJ whole genome shotgun (WGS) entry which is preliminary data.</text>
</comment>
<evidence type="ECO:0000313" key="3">
    <source>
        <dbReference type="EMBL" id="KAA1121267.1"/>
    </source>
</evidence>
<evidence type="ECO:0000313" key="2">
    <source>
        <dbReference type="EMBL" id="KAA1118225.1"/>
    </source>
</evidence>
<feature type="region of interest" description="Disordered" evidence="1">
    <location>
        <begin position="38"/>
        <end position="101"/>
    </location>
</feature>
<feature type="compositionally biased region" description="Polar residues" evidence="1">
    <location>
        <begin position="77"/>
        <end position="86"/>
    </location>
</feature>
<keyword evidence="4" id="KW-1185">Reference proteome</keyword>
<sequence>MEIMSKNKEELLNDVSHEFLFLQKGKIIEDLCKQIKQRQKLAAEKEKQTKAPAGSSNQLEALAATSEGDSTYEEDPSSNAKDSQNIGDEDTLEQLHPGWHM</sequence>
<dbReference type="Proteomes" id="UP000324748">
    <property type="component" value="Unassembled WGS sequence"/>
</dbReference>
<dbReference type="AlphaFoldDB" id="A0A5B0R6Y8"/>
<accession>A0A5B0R6Y8</accession>
<evidence type="ECO:0000313" key="5">
    <source>
        <dbReference type="Proteomes" id="UP000325313"/>
    </source>
</evidence>
<proteinExistence type="predicted"/>
<dbReference type="Proteomes" id="UP000325313">
    <property type="component" value="Unassembled WGS sequence"/>
</dbReference>
<protein>
    <submittedName>
        <fullName evidence="3">Uncharacterized protein</fullName>
    </submittedName>
</protein>
<name>A0A5B0R6Y8_PUCGR</name>
<reference evidence="4 5" key="1">
    <citation type="submission" date="2019-05" db="EMBL/GenBank/DDBJ databases">
        <title>Emergence of the Ug99 lineage of the wheat stem rust pathogen through somatic hybridization.</title>
        <authorList>
            <person name="Li F."/>
            <person name="Upadhyaya N.M."/>
            <person name="Sperschneider J."/>
            <person name="Matny O."/>
            <person name="Nguyen-Phuc H."/>
            <person name="Mago R."/>
            <person name="Raley C."/>
            <person name="Miller M.E."/>
            <person name="Silverstein K.A.T."/>
            <person name="Henningsen E."/>
            <person name="Hirsch C.D."/>
            <person name="Visser B."/>
            <person name="Pretorius Z.A."/>
            <person name="Steffenson B.J."/>
            <person name="Schwessinger B."/>
            <person name="Dodds P.N."/>
            <person name="Figueroa M."/>
        </authorList>
    </citation>
    <scope>NUCLEOTIDE SEQUENCE [LARGE SCALE GENOMIC DNA]</scope>
    <source>
        <strain evidence="2">21-0</strain>
        <strain evidence="3 5">Ug99</strain>
    </source>
</reference>
<dbReference type="EMBL" id="VSWC01000002">
    <property type="protein sequence ID" value="KAA1118225.1"/>
    <property type="molecule type" value="Genomic_DNA"/>
</dbReference>
<dbReference type="EMBL" id="VDEP01000239">
    <property type="protein sequence ID" value="KAA1121267.1"/>
    <property type="molecule type" value="Genomic_DNA"/>
</dbReference>
<evidence type="ECO:0000256" key="1">
    <source>
        <dbReference type="SAM" id="MobiDB-lite"/>
    </source>
</evidence>
<organism evidence="3 5">
    <name type="scientific">Puccinia graminis f. sp. tritici</name>
    <dbReference type="NCBI Taxonomy" id="56615"/>
    <lineage>
        <taxon>Eukaryota</taxon>
        <taxon>Fungi</taxon>
        <taxon>Dikarya</taxon>
        <taxon>Basidiomycota</taxon>
        <taxon>Pucciniomycotina</taxon>
        <taxon>Pucciniomycetes</taxon>
        <taxon>Pucciniales</taxon>
        <taxon>Pucciniaceae</taxon>
        <taxon>Puccinia</taxon>
    </lineage>
</organism>
<evidence type="ECO:0000313" key="4">
    <source>
        <dbReference type="Proteomes" id="UP000324748"/>
    </source>
</evidence>
<dbReference type="OrthoDB" id="10279746at2759"/>